<reference evidence="2" key="1">
    <citation type="journal article" date="2008" name="J. Bacteriol.">
        <title>The pangenome structure of Escherichia coli: comparative genomic analysis of E. coli commensal and pathogenic isolates.</title>
        <authorList>
            <person name="Rasko D.A."/>
            <person name="Rosovitz M.J."/>
            <person name="Myers G.S."/>
            <person name="Mongodin E.F."/>
            <person name="Fricke W.F."/>
            <person name="Gajer P."/>
            <person name="Crabtree J."/>
            <person name="Sebaihia M."/>
            <person name="Thomson N.R."/>
            <person name="Chaudhuri R."/>
            <person name="Henderson I.R."/>
            <person name="Sperandio V."/>
            <person name="Ravel J."/>
        </authorList>
    </citation>
    <scope>NUCLEOTIDE SEQUENCE [LARGE SCALE GENOMIC DNA]</scope>
    <source>
        <strain evidence="2">E24377A / ETEC</strain>
    </source>
</reference>
<dbReference type="AlphaFoldDB" id="A7ZVI3"/>
<evidence type="ECO:0000313" key="2">
    <source>
        <dbReference type="Proteomes" id="UP000001122"/>
    </source>
</evidence>
<evidence type="ECO:0000313" key="1">
    <source>
        <dbReference type="EMBL" id="ABV17837.1"/>
    </source>
</evidence>
<name>A7ZVI3_ECO24</name>
<dbReference type="KEGG" id="ecw:EcE24377A_4885"/>
<organism evidence="1 2">
    <name type="scientific">Escherichia coli O139:H28 (strain E24377A / ETEC)</name>
    <dbReference type="NCBI Taxonomy" id="331111"/>
    <lineage>
        <taxon>Bacteria</taxon>
        <taxon>Pseudomonadati</taxon>
        <taxon>Pseudomonadota</taxon>
        <taxon>Gammaproteobacteria</taxon>
        <taxon>Enterobacterales</taxon>
        <taxon>Enterobacteriaceae</taxon>
        <taxon>Escherichia</taxon>
    </lineage>
</organism>
<sequence>MPSRAIKDFAYIVIFLSRQTTRRQQPSRYGQRGQGVNGGSVKIWTGVWVKQAGCCYSTVVVTQWNTDVKNSQWASGYIVAARQQPILLVCRILARQSCSTPATAKIALTGAVSFGMLFRQIVSTFQHLLKAGVIITRQPHRRPGRKMHQRGMAPDIHSQGTAPRLFNHPGQRLRSAVITGTTPGIPVDQQHQVIVFFTFELPKLPGPDVMQGGGMHAFTFPMLTFLVSVDSGFQGIDEAGYHSCVRCCRYIRETQVNPQCRQAGMNIQCVPHRLTNTLLPEGVVFVGHG</sequence>
<dbReference type="EMBL" id="CP000800">
    <property type="protein sequence ID" value="ABV17837.1"/>
    <property type="molecule type" value="Genomic_DNA"/>
</dbReference>
<dbReference type="Proteomes" id="UP000001122">
    <property type="component" value="Chromosome"/>
</dbReference>
<dbReference type="HOGENOM" id="CLU_962203_0_0_6"/>
<accession>A7ZVI3</accession>
<protein>
    <submittedName>
        <fullName evidence="1">Uncharacterized protein</fullName>
    </submittedName>
</protein>
<gene>
    <name evidence="1" type="ordered locus">EcE24377A_4885</name>
</gene>
<proteinExistence type="predicted"/>
<keyword evidence="2" id="KW-1185">Reference proteome</keyword>